<dbReference type="InterPro" id="IPR045592">
    <property type="entry name" value="DUF6461"/>
</dbReference>
<reference evidence="3" key="1">
    <citation type="submission" date="2017-06" db="EMBL/GenBank/DDBJ databases">
        <authorList>
            <person name="Varghese N."/>
            <person name="Submissions S."/>
        </authorList>
    </citation>
    <scope>NUCLEOTIDE SEQUENCE [LARGE SCALE GENOMIC DNA]</scope>
    <source>
        <strain evidence="3">DSM 44485</strain>
    </source>
</reference>
<evidence type="ECO:0000313" key="3">
    <source>
        <dbReference type="Proteomes" id="UP000198420"/>
    </source>
</evidence>
<feature type="compositionally biased region" description="Low complexity" evidence="1">
    <location>
        <begin position="161"/>
        <end position="178"/>
    </location>
</feature>
<protein>
    <submittedName>
        <fullName evidence="2">Uncharacterized protein</fullName>
    </submittedName>
</protein>
<feature type="region of interest" description="Disordered" evidence="1">
    <location>
        <begin position="150"/>
        <end position="194"/>
    </location>
</feature>
<dbReference type="EMBL" id="FZNP01000038">
    <property type="protein sequence ID" value="SNS84948.1"/>
    <property type="molecule type" value="Genomic_DNA"/>
</dbReference>
<evidence type="ECO:0000313" key="2">
    <source>
        <dbReference type="EMBL" id="SNS84948.1"/>
    </source>
</evidence>
<proteinExistence type="predicted"/>
<accession>A0A239HUZ5</accession>
<gene>
    <name evidence="2" type="ORF">SAMN06265355_1385</name>
</gene>
<sequence>MAGLAWLYGRDLPLLSLTLAHGLTARQLLERMGADSATLALRSQDVFLDEFGDIRYDDAHVVSAGQYAPWAWAWEHGSWLCVQDDDLVRRVSAGATAVVVHANEKPMVEFRYAEDGRLVTGINTLLSLRPEDRIGSEPHRFDATLRALEADPDSNDYGPWGSADSSIGSPKSSASASRTKTRSRRPSSADSFSLEFRDRDRRGFYDAFSPAHTD</sequence>
<organism evidence="2 3">
    <name type="scientific">Actinomadura mexicana</name>
    <dbReference type="NCBI Taxonomy" id="134959"/>
    <lineage>
        <taxon>Bacteria</taxon>
        <taxon>Bacillati</taxon>
        <taxon>Actinomycetota</taxon>
        <taxon>Actinomycetes</taxon>
        <taxon>Streptosporangiales</taxon>
        <taxon>Thermomonosporaceae</taxon>
        <taxon>Actinomadura</taxon>
    </lineage>
</organism>
<name>A0A239HUZ5_9ACTN</name>
<keyword evidence="3" id="KW-1185">Reference proteome</keyword>
<dbReference type="Pfam" id="PF20062">
    <property type="entry name" value="DUF6461"/>
    <property type="match status" value="1"/>
</dbReference>
<dbReference type="Proteomes" id="UP000198420">
    <property type="component" value="Unassembled WGS sequence"/>
</dbReference>
<dbReference type="RefSeq" id="WP_143227493.1">
    <property type="nucleotide sequence ID" value="NZ_FZNP01000038.1"/>
</dbReference>
<dbReference type="AlphaFoldDB" id="A0A239HUZ5"/>
<dbReference type="OrthoDB" id="3525893at2"/>
<evidence type="ECO:0000256" key="1">
    <source>
        <dbReference type="SAM" id="MobiDB-lite"/>
    </source>
</evidence>